<accession>A0A382CNA0</accession>
<feature type="transmembrane region" description="Helical" evidence="1">
    <location>
        <begin position="6"/>
        <end position="25"/>
    </location>
</feature>
<gene>
    <name evidence="3" type="ORF">METZ01_LOCUS179975</name>
</gene>
<dbReference type="Pfam" id="PF16491">
    <property type="entry name" value="Peptidase_M48_N"/>
    <property type="match status" value="1"/>
</dbReference>
<evidence type="ECO:0000313" key="3">
    <source>
        <dbReference type="EMBL" id="SVB27121.1"/>
    </source>
</evidence>
<feature type="non-terminal residue" evidence="3">
    <location>
        <position position="196"/>
    </location>
</feature>
<dbReference type="AlphaFoldDB" id="A0A382CNA0"/>
<feature type="transmembrane region" description="Helical" evidence="1">
    <location>
        <begin position="146"/>
        <end position="165"/>
    </location>
</feature>
<evidence type="ECO:0000259" key="2">
    <source>
        <dbReference type="Pfam" id="PF16491"/>
    </source>
</evidence>
<protein>
    <recommendedName>
        <fullName evidence="2">CAAX prenyl protease 1 N-terminal domain-containing protein</fullName>
    </recommendedName>
</protein>
<feature type="transmembrane region" description="Helical" evidence="1">
    <location>
        <begin position="101"/>
        <end position="125"/>
    </location>
</feature>
<keyword evidence="1" id="KW-1133">Transmembrane helix</keyword>
<name>A0A382CNA0_9ZZZZ</name>
<feature type="transmembrane region" description="Helical" evidence="1">
    <location>
        <begin position="171"/>
        <end position="195"/>
    </location>
</feature>
<dbReference type="PANTHER" id="PTHR10120">
    <property type="entry name" value="CAAX PRENYL PROTEASE 1"/>
    <property type="match status" value="1"/>
</dbReference>
<dbReference type="EMBL" id="UINC01035158">
    <property type="protein sequence ID" value="SVB27121.1"/>
    <property type="molecule type" value="Genomic_DNA"/>
</dbReference>
<feature type="transmembrane region" description="Helical" evidence="1">
    <location>
        <begin position="60"/>
        <end position="81"/>
    </location>
</feature>
<feature type="domain" description="CAAX prenyl protease 1 N-terminal" evidence="2">
    <location>
        <begin position="26"/>
        <end position="195"/>
    </location>
</feature>
<proteinExistence type="predicted"/>
<keyword evidence="1" id="KW-0812">Transmembrane</keyword>
<evidence type="ECO:0000256" key="1">
    <source>
        <dbReference type="SAM" id="Phobius"/>
    </source>
</evidence>
<organism evidence="3">
    <name type="scientific">marine metagenome</name>
    <dbReference type="NCBI Taxonomy" id="408172"/>
    <lineage>
        <taxon>unclassified sequences</taxon>
        <taxon>metagenomes</taxon>
        <taxon>ecological metagenomes</taxon>
    </lineage>
</organism>
<dbReference type="InterPro" id="IPR032456">
    <property type="entry name" value="Peptidase_M48_N"/>
</dbReference>
<sequence length="196" mass="22578">MKTYLIIIIAALVGEYLIRCLTRYFNLKAMASDLPAEFDGFYDQEQYRKSQQYTRANTKFAYVSSSISLIVMLVFILMGGFNVLDIFVRSFELSPIPTGLIFFVILFLVSDWLSLPFSLYNTFVIEERFGFNQTTIQTFILDKLKTYFLSAVLGFVIMGSILYFFDKAAELAWLYAWMLVSIFIVAAPPIFTTFIS</sequence>
<keyword evidence="1" id="KW-0472">Membrane</keyword>
<reference evidence="3" key="1">
    <citation type="submission" date="2018-05" db="EMBL/GenBank/DDBJ databases">
        <authorList>
            <person name="Lanie J.A."/>
            <person name="Ng W.-L."/>
            <person name="Kazmierczak K.M."/>
            <person name="Andrzejewski T.M."/>
            <person name="Davidsen T.M."/>
            <person name="Wayne K.J."/>
            <person name="Tettelin H."/>
            <person name="Glass J.I."/>
            <person name="Rusch D."/>
            <person name="Podicherti R."/>
            <person name="Tsui H.-C.T."/>
            <person name="Winkler M.E."/>
        </authorList>
    </citation>
    <scope>NUCLEOTIDE SEQUENCE</scope>
</reference>